<feature type="region of interest" description="Disordered" evidence="1">
    <location>
        <begin position="339"/>
        <end position="371"/>
    </location>
</feature>
<dbReference type="Pfam" id="PF18596">
    <property type="entry name" value="Sld7_C"/>
    <property type="match status" value="1"/>
</dbReference>
<dbReference type="InterPro" id="IPR041260">
    <property type="entry name" value="Sld7_C"/>
</dbReference>
<comment type="caution">
    <text evidence="3">The sequence shown here is derived from an EMBL/GenBank/DDBJ whole genome shotgun (WGS) entry which is preliminary data.</text>
</comment>
<organism evidence="3 4">
    <name type="scientific">Neocucurbitaria cava</name>
    <dbReference type="NCBI Taxonomy" id="798079"/>
    <lineage>
        <taxon>Eukaryota</taxon>
        <taxon>Fungi</taxon>
        <taxon>Dikarya</taxon>
        <taxon>Ascomycota</taxon>
        <taxon>Pezizomycotina</taxon>
        <taxon>Dothideomycetes</taxon>
        <taxon>Pleosporomycetidae</taxon>
        <taxon>Pleosporales</taxon>
        <taxon>Pleosporineae</taxon>
        <taxon>Cucurbitariaceae</taxon>
        <taxon>Neocucurbitaria</taxon>
    </lineage>
</organism>
<accession>A0A9W9CLQ0</accession>
<evidence type="ECO:0000259" key="2">
    <source>
        <dbReference type="Pfam" id="PF18596"/>
    </source>
</evidence>
<reference evidence="3" key="1">
    <citation type="submission" date="2022-10" db="EMBL/GenBank/DDBJ databases">
        <title>Tapping the CABI collections for fungal endophytes: first genome assemblies for Collariella, Neodidymelliopsis, Ascochyta clinopodiicola, Didymella pomorum, Didymosphaeria variabile, Neocosmospora piperis and Neocucurbitaria cava.</title>
        <authorList>
            <person name="Hill R."/>
        </authorList>
    </citation>
    <scope>NUCLEOTIDE SEQUENCE</scope>
    <source>
        <strain evidence="3">IMI 356814</strain>
    </source>
</reference>
<feature type="compositionally biased region" description="Low complexity" evidence="1">
    <location>
        <begin position="274"/>
        <end position="288"/>
    </location>
</feature>
<name>A0A9W9CLQ0_9PLEO</name>
<evidence type="ECO:0000256" key="1">
    <source>
        <dbReference type="SAM" id="MobiDB-lite"/>
    </source>
</evidence>
<dbReference type="AlphaFoldDB" id="A0A9W9CLQ0"/>
<feature type="compositionally biased region" description="Polar residues" evidence="1">
    <location>
        <begin position="491"/>
        <end position="512"/>
    </location>
</feature>
<evidence type="ECO:0000313" key="4">
    <source>
        <dbReference type="Proteomes" id="UP001140560"/>
    </source>
</evidence>
<evidence type="ECO:0000313" key="3">
    <source>
        <dbReference type="EMBL" id="KAJ4369728.1"/>
    </source>
</evidence>
<dbReference type="OrthoDB" id="4205424at2759"/>
<feature type="compositionally biased region" description="Basic residues" evidence="1">
    <location>
        <begin position="342"/>
        <end position="351"/>
    </location>
</feature>
<keyword evidence="4" id="KW-1185">Reference proteome</keyword>
<sequence>MPDIWSGDILLPDGKLIRDVGLVSHNVASSLALPTTTVTFLSTVDTARIPLYLAAGPSLDVWTTSEVTEAWFESILLSKPAGSQITSGNAPAHEWWHLARSQSPIGILVQVQNTAEEAQKPKVTEILFYGTIAGPTSGGLPTPPSSSPQFQNALVGNLPELRVHALPLSSDRLYHQGTQETVEDGAQFLPPLHGGQSTPASPKRKRDMFEEATIANKKARGRGGQGVAAAAARANESQQQPYGHRRSLSIDTKSAPYPDCRPPSANSALSRTNSRPLSRSPSISSEARPLSRKGLADGQGKRSTLSQVATIPLQPEEPTTESRNKEALSRVVMAAMRMHGLQQRKKTRSRRASVAPGVEESQQLSEEAAAEEATKDDEFKLIYHQTYKGAALALVSSVTFLLSSIRLTLNLQRKHMTDKPLHAQPARLRDVVEKLLTIFLSDPLAEALPSEKSSNPLATPGSKQKPGVPGSQHSHASPFDLPSISRPGITRSVTDSQMHTGSPVSRRQVNGN</sequence>
<feature type="region of interest" description="Disordered" evidence="1">
    <location>
        <begin position="186"/>
        <end position="325"/>
    </location>
</feature>
<protein>
    <recommendedName>
        <fullName evidence="2">Sld7 C-terminal domain-containing protein</fullName>
    </recommendedName>
</protein>
<dbReference type="EMBL" id="JAPEUY010000009">
    <property type="protein sequence ID" value="KAJ4369728.1"/>
    <property type="molecule type" value="Genomic_DNA"/>
</dbReference>
<feature type="domain" description="Sld7 C-terminal" evidence="2">
    <location>
        <begin position="321"/>
        <end position="440"/>
    </location>
</feature>
<proteinExistence type="predicted"/>
<dbReference type="Proteomes" id="UP001140560">
    <property type="component" value="Unassembled WGS sequence"/>
</dbReference>
<gene>
    <name evidence="3" type="ORF">N0V83_005491</name>
</gene>
<feature type="compositionally biased region" description="Polar residues" evidence="1">
    <location>
        <begin position="264"/>
        <end position="273"/>
    </location>
</feature>
<feature type="region of interest" description="Disordered" evidence="1">
    <location>
        <begin position="448"/>
        <end position="512"/>
    </location>
</feature>